<keyword evidence="2" id="KW-1185">Reference proteome</keyword>
<evidence type="ECO:0000313" key="2">
    <source>
        <dbReference type="Proteomes" id="UP001571110"/>
    </source>
</evidence>
<evidence type="ECO:0000313" key="1">
    <source>
        <dbReference type="EMBL" id="MFA2792516.1"/>
    </source>
</evidence>
<protein>
    <submittedName>
        <fullName evidence="1">Uncharacterized protein</fullName>
    </submittedName>
</protein>
<proteinExistence type="predicted"/>
<sequence length="47" mass="5192">MYCYHSPPHHYIATHNSRIVRCGAGCESHGIATPTVTTVRGEVHGTW</sequence>
<accession>A0ABV4RV41</accession>
<dbReference type="Proteomes" id="UP001571110">
    <property type="component" value="Unassembled WGS sequence"/>
</dbReference>
<gene>
    <name evidence="1" type="ORF">AB1I70_14330</name>
</gene>
<organism evidence="1 2">
    <name type="scientific">Bacillus mobilis</name>
    <dbReference type="NCBI Taxonomy" id="2026190"/>
    <lineage>
        <taxon>Bacteria</taxon>
        <taxon>Bacillati</taxon>
        <taxon>Bacillota</taxon>
        <taxon>Bacilli</taxon>
        <taxon>Bacillales</taxon>
        <taxon>Bacillaceae</taxon>
        <taxon>Bacillus</taxon>
        <taxon>Bacillus cereus group</taxon>
    </lineage>
</organism>
<name>A0ABV4RV41_9BACI</name>
<reference evidence="1 2" key="1">
    <citation type="submission" date="2024-06" db="EMBL/GenBank/DDBJ databases">
        <title>Genetic profile and toxigenic potential of Bacillus cereus isolates from a Norwegian ice cream production plant,.</title>
        <authorList>
            <person name="Lindback T."/>
            <person name="Llarena A.-K."/>
            <person name="O'Sullivan K."/>
            <person name="Monshaugen M."/>
            <person name="Holmemo C.W."/>
            <person name="Aspholm M."/>
        </authorList>
    </citation>
    <scope>NUCLEOTIDE SEQUENCE [LARGE SCALE GENOMIC DNA]</scope>
    <source>
        <strain evidence="1 2">NVH-YM330</strain>
    </source>
</reference>
<dbReference type="RefSeq" id="WP_178368462.1">
    <property type="nucleotide sequence ID" value="NZ_JARJHK010000001.1"/>
</dbReference>
<comment type="caution">
    <text evidence="1">The sequence shown here is derived from an EMBL/GenBank/DDBJ whole genome shotgun (WGS) entry which is preliminary data.</text>
</comment>
<dbReference type="EMBL" id="JBFDTY010000002">
    <property type="protein sequence ID" value="MFA2792516.1"/>
    <property type="molecule type" value="Genomic_DNA"/>
</dbReference>